<dbReference type="EMBL" id="CDMY01000461">
    <property type="protein sequence ID" value="CEM14938.1"/>
    <property type="molecule type" value="Genomic_DNA"/>
</dbReference>
<sequence length="274" mass="32445">MFHSPRSSFGGRRSTGRIAPPLGKAIPEKLTSRVIKEVNDFADLSFLVPHEALRREMRRAEELLPYLKLGHDWRIERFFKWWRLYFYPFLHGHHDNEEIYFFPALEWKCGRLPEQCTCSHATLMATMDDIIAAERTYRSATTSRRGKARIVEDVCESLEKWFPALEQHLAEEEELITPLIRSNYTEAEYEAMLERFLRQQGLNDARISLPRIIDACKDWMTPESFHTFTMDVPWLIRLLYKYFWEPEFRKDRALIKDIMADEPPKRRGLCAGGK</sequence>
<evidence type="ECO:0000313" key="3">
    <source>
        <dbReference type="EMBL" id="CEM14938.1"/>
    </source>
</evidence>
<reference evidence="3 4" key="1">
    <citation type="submission" date="2014-11" db="EMBL/GenBank/DDBJ databases">
        <authorList>
            <person name="Zhu J."/>
            <person name="Qi W."/>
            <person name="Song R."/>
        </authorList>
    </citation>
    <scope>NUCLEOTIDE SEQUENCE [LARGE SCALE GENOMIC DNA]</scope>
</reference>
<evidence type="ECO:0000313" key="4">
    <source>
        <dbReference type="Proteomes" id="UP000041254"/>
    </source>
</evidence>
<dbReference type="VEuPathDB" id="CryptoDB:Vbra_21494"/>
<dbReference type="AlphaFoldDB" id="A0A0G4FLY0"/>
<feature type="compositionally biased region" description="Low complexity" evidence="1">
    <location>
        <begin position="1"/>
        <end position="12"/>
    </location>
</feature>
<organism evidence="3 4">
    <name type="scientific">Vitrella brassicaformis (strain CCMP3155)</name>
    <dbReference type="NCBI Taxonomy" id="1169540"/>
    <lineage>
        <taxon>Eukaryota</taxon>
        <taxon>Sar</taxon>
        <taxon>Alveolata</taxon>
        <taxon>Colpodellida</taxon>
        <taxon>Vitrellaceae</taxon>
        <taxon>Vitrella</taxon>
    </lineage>
</organism>
<gene>
    <name evidence="3" type="ORF">Vbra_21494</name>
</gene>
<feature type="domain" description="Hemerythrin-like" evidence="2">
    <location>
        <begin position="50"/>
        <end position="180"/>
    </location>
</feature>
<evidence type="ECO:0000256" key="1">
    <source>
        <dbReference type="SAM" id="MobiDB-lite"/>
    </source>
</evidence>
<accession>A0A0G4FLY0</accession>
<dbReference type="Gene3D" id="1.20.120.520">
    <property type="entry name" value="nmb1532 protein domain like"/>
    <property type="match status" value="1"/>
</dbReference>
<feature type="region of interest" description="Disordered" evidence="1">
    <location>
        <begin position="1"/>
        <end position="23"/>
    </location>
</feature>
<dbReference type="OrthoDB" id="58416at2759"/>
<dbReference type="Proteomes" id="UP000041254">
    <property type="component" value="Unassembled WGS sequence"/>
</dbReference>
<protein>
    <recommendedName>
        <fullName evidence="2">Hemerythrin-like domain-containing protein</fullName>
    </recommendedName>
</protein>
<keyword evidence="4" id="KW-1185">Reference proteome</keyword>
<name>A0A0G4FLY0_VITBC</name>
<dbReference type="PhylomeDB" id="A0A0G4FLY0"/>
<dbReference type="OMA" id="CESLEKW"/>
<proteinExistence type="predicted"/>
<dbReference type="CDD" id="cd12108">
    <property type="entry name" value="Hr-like"/>
    <property type="match status" value="1"/>
</dbReference>
<dbReference type="InParanoid" id="A0A0G4FLY0"/>
<dbReference type="InterPro" id="IPR012312">
    <property type="entry name" value="Hemerythrin-like"/>
</dbReference>
<evidence type="ECO:0000259" key="2">
    <source>
        <dbReference type="Pfam" id="PF01814"/>
    </source>
</evidence>
<dbReference type="Pfam" id="PF01814">
    <property type="entry name" value="Hemerythrin"/>
    <property type="match status" value="1"/>
</dbReference>